<sequence>MNFWQNMQKWHEKPLQAFFDTQHEFSYKFFSLNVKSKRNNECCITLRIGHGHCENNERDSCSVCGGSAVVASALLPPFAITTKYINTN</sequence>
<accession>A0A5J5ACP1</accession>
<proteinExistence type="predicted"/>
<dbReference type="AlphaFoldDB" id="A0A5J5ACP1"/>
<organism evidence="1 2">
    <name type="scientific">Nyssa sinensis</name>
    <dbReference type="NCBI Taxonomy" id="561372"/>
    <lineage>
        <taxon>Eukaryota</taxon>
        <taxon>Viridiplantae</taxon>
        <taxon>Streptophyta</taxon>
        <taxon>Embryophyta</taxon>
        <taxon>Tracheophyta</taxon>
        <taxon>Spermatophyta</taxon>
        <taxon>Magnoliopsida</taxon>
        <taxon>eudicotyledons</taxon>
        <taxon>Gunneridae</taxon>
        <taxon>Pentapetalae</taxon>
        <taxon>asterids</taxon>
        <taxon>Cornales</taxon>
        <taxon>Nyssaceae</taxon>
        <taxon>Nyssa</taxon>
    </lineage>
</organism>
<name>A0A5J5ACP1_9ASTE</name>
<protein>
    <submittedName>
        <fullName evidence="1">Uncharacterized protein</fullName>
    </submittedName>
</protein>
<evidence type="ECO:0000313" key="2">
    <source>
        <dbReference type="Proteomes" id="UP000325577"/>
    </source>
</evidence>
<reference evidence="1 2" key="1">
    <citation type="submission" date="2019-09" db="EMBL/GenBank/DDBJ databases">
        <title>A chromosome-level genome assembly of the Chinese tupelo Nyssa sinensis.</title>
        <authorList>
            <person name="Yang X."/>
            <person name="Kang M."/>
            <person name="Yang Y."/>
            <person name="Xiong H."/>
            <person name="Wang M."/>
            <person name="Zhang Z."/>
            <person name="Wang Z."/>
            <person name="Wu H."/>
            <person name="Ma T."/>
            <person name="Liu J."/>
            <person name="Xi Z."/>
        </authorList>
    </citation>
    <scope>NUCLEOTIDE SEQUENCE [LARGE SCALE GENOMIC DNA]</scope>
    <source>
        <strain evidence="1">J267</strain>
        <tissue evidence="1">Leaf</tissue>
    </source>
</reference>
<evidence type="ECO:0000313" key="1">
    <source>
        <dbReference type="EMBL" id="KAA8528390.1"/>
    </source>
</evidence>
<dbReference type="Proteomes" id="UP000325577">
    <property type="component" value="Linkage Group LG21"/>
</dbReference>
<gene>
    <name evidence="1" type="ORF">F0562_035745</name>
</gene>
<dbReference type="EMBL" id="CM018045">
    <property type="protein sequence ID" value="KAA8528390.1"/>
    <property type="molecule type" value="Genomic_DNA"/>
</dbReference>
<keyword evidence="2" id="KW-1185">Reference proteome</keyword>